<reference evidence="2" key="2">
    <citation type="journal article" date="2015" name="Fish Shellfish Immunol.">
        <title>Early steps in the European eel (Anguilla anguilla)-Vibrio vulnificus interaction in the gills: Role of the RtxA13 toxin.</title>
        <authorList>
            <person name="Callol A."/>
            <person name="Pajuelo D."/>
            <person name="Ebbesson L."/>
            <person name="Teles M."/>
            <person name="MacKenzie S."/>
            <person name="Amaro C."/>
        </authorList>
    </citation>
    <scope>NUCLEOTIDE SEQUENCE</scope>
</reference>
<evidence type="ECO:0000256" key="1">
    <source>
        <dbReference type="SAM" id="Phobius"/>
    </source>
</evidence>
<evidence type="ECO:0000313" key="2">
    <source>
        <dbReference type="EMBL" id="JAH63956.1"/>
    </source>
</evidence>
<keyword evidence="1" id="KW-1133">Transmembrane helix</keyword>
<proteinExistence type="predicted"/>
<reference evidence="2" key="1">
    <citation type="submission" date="2014-11" db="EMBL/GenBank/DDBJ databases">
        <authorList>
            <person name="Amaro Gonzalez C."/>
        </authorList>
    </citation>
    <scope>NUCLEOTIDE SEQUENCE</scope>
</reference>
<keyword evidence="1" id="KW-0472">Membrane</keyword>
<dbReference type="AlphaFoldDB" id="A0A0E9UDU7"/>
<sequence>MKKIVRDSVITSYHQTDIRGGGVYQDMLVLNYYLDREEVLFLRGILCAGSVKYYGYYFLHKVMLLFDRVSVCVFF</sequence>
<organism evidence="2">
    <name type="scientific">Anguilla anguilla</name>
    <name type="common">European freshwater eel</name>
    <name type="synonym">Muraena anguilla</name>
    <dbReference type="NCBI Taxonomy" id="7936"/>
    <lineage>
        <taxon>Eukaryota</taxon>
        <taxon>Metazoa</taxon>
        <taxon>Chordata</taxon>
        <taxon>Craniata</taxon>
        <taxon>Vertebrata</taxon>
        <taxon>Euteleostomi</taxon>
        <taxon>Actinopterygii</taxon>
        <taxon>Neopterygii</taxon>
        <taxon>Teleostei</taxon>
        <taxon>Anguilliformes</taxon>
        <taxon>Anguillidae</taxon>
        <taxon>Anguilla</taxon>
    </lineage>
</organism>
<feature type="transmembrane region" description="Helical" evidence="1">
    <location>
        <begin position="40"/>
        <end position="59"/>
    </location>
</feature>
<name>A0A0E9UDU7_ANGAN</name>
<keyword evidence="1" id="KW-0812">Transmembrane</keyword>
<dbReference type="EMBL" id="GBXM01044621">
    <property type="protein sequence ID" value="JAH63956.1"/>
    <property type="molecule type" value="Transcribed_RNA"/>
</dbReference>
<protein>
    <submittedName>
        <fullName evidence="2">Uncharacterized protein</fullName>
    </submittedName>
</protein>
<accession>A0A0E9UDU7</accession>